<reference evidence="3" key="1">
    <citation type="submission" date="2020-06" db="EMBL/GenBank/DDBJ databases">
        <authorList>
            <consortium name="Plant Systems Biology data submission"/>
        </authorList>
    </citation>
    <scope>NUCLEOTIDE SEQUENCE</scope>
    <source>
        <strain evidence="3">D6</strain>
    </source>
</reference>
<comment type="caution">
    <text evidence="3">The sequence shown here is derived from an EMBL/GenBank/DDBJ whole genome shotgun (WGS) entry which is preliminary data.</text>
</comment>
<feature type="signal peptide" evidence="2">
    <location>
        <begin position="1"/>
        <end position="19"/>
    </location>
</feature>
<gene>
    <name evidence="3" type="ORF">SEMRO_1673_G290300.1</name>
</gene>
<evidence type="ECO:0000313" key="4">
    <source>
        <dbReference type="Proteomes" id="UP001153069"/>
    </source>
</evidence>
<evidence type="ECO:0000313" key="3">
    <source>
        <dbReference type="EMBL" id="CAB9525422.1"/>
    </source>
</evidence>
<protein>
    <submittedName>
        <fullName evidence="3">Uncharacterized protein</fullName>
    </submittedName>
</protein>
<keyword evidence="4" id="KW-1185">Reference proteome</keyword>
<name>A0A9N8EQK2_9STRA</name>
<dbReference type="AlphaFoldDB" id="A0A9N8EQK2"/>
<feature type="region of interest" description="Disordered" evidence="1">
    <location>
        <begin position="57"/>
        <end position="84"/>
    </location>
</feature>
<sequence length="221" mass="21074">MKIGSVTFVLLAGFSPALGFNNYLDSVGGGGAPKKASFAPVGKPMAVPSSGTGGYLDNMAGASAATPPPPPPPPPVAPPAPPAAPAAAAAAPAASTAPTAGDYLSSLPVAAAPSGGGVPGYLDALPQSAAVSGSGVQGYLDAIAPASGGGFAPKPAFAPPAAAASAAPAASADGEETLIAQEPVLTAINQLNDNMVRNQELTISVLGDISKSVKALADKTI</sequence>
<keyword evidence="2" id="KW-0732">Signal</keyword>
<evidence type="ECO:0000256" key="2">
    <source>
        <dbReference type="SAM" id="SignalP"/>
    </source>
</evidence>
<feature type="chain" id="PRO_5040514457" evidence="2">
    <location>
        <begin position="20"/>
        <end position="221"/>
    </location>
</feature>
<feature type="compositionally biased region" description="Pro residues" evidence="1">
    <location>
        <begin position="66"/>
        <end position="84"/>
    </location>
</feature>
<proteinExistence type="predicted"/>
<organism evidence="3 4">
    <name type="scientific">Seminavis robusta</name>
    <dbReference type="NCBI Taxonomy" id="568900"/>
    <lineage>
        <taxon>Eukaryota</taxon>
        <taxon>Sar</taxon>
        <taxon>Stramenopiles</taxon>
        <taxon>Ochrophyta</taxon>
        <taxon>Bacillariophyta</taxon>
        <taxon>Bacillariophyceae</taxon>
        <taxon>Bacillariophycidae</taxon>
        <taxon>Naviculales</taxon>
        <taxon>Naviculaceae</taxon>
        <taxon>Seminavis</taxon>
    </lineage>
</organism>
<evidence type="ECO:0000256" key="1">
    <source>
        <dbReference type="SAM" id="MobiDB-lite"/>
    </source>
</evidence>
<accession>A0A9N8EQK2</accession>
<dbReference type="Proteomes" id="UP001153069">
    <property type="component" value="Unassembled WGS sequence"/>
</dbReference>
<dbReference type="EMBL" id="CAICTM010001671">
    <property type="protein sequence ID" value="CAB9525422.1"/>
    <property type="molecule type" value="Genomic_DNA"/>
</dbReference>